<organism evidence="1 2">
    <name type="scientific">Asparagus officinalis</name>
    <name type="common">Garden asparagus</name>
    <dbReference type="NCBI Taxonomy" id="4686"/>
    <lineage>
        <taxon>Eukaryota</taxon>
        <taxon>Viridiplantae</taxon>
        <taxon>Streptophyta</taxon>
        <taxon>Embryophyta</taxon>
        <taxon>Tracheophyta</taxon>
        <taxon>Spermatophyta</taxon>
        <taxon>Magnoliopsida</taxon>
        <taxon>Liliopsida</taxon>
        <taxon>Asparagales</taxon>
        <taxon>Asparagaceae</taxon>
        <taxon>Asparagoideae</taxon>
        <taxon>Asparagus</taxon>
    </lineage>
</organism>
<dbReference type="Gramene" id="ONK75159">
    <property type="protein sequence ID" value="ONK75159"/>
    <property type="gene ID" value="A4U43_C03F13970"/>
</dbReference>
<evidence type="ECO:0000313" key="2">
    <source>
        <dbReference type="Proteomes" id="UP000243459"/>
    </source>
</evidence>
<accession>A0A5P1FE50</accession>
<evidence type="ECO:0000313" key="1">
    <source>
        <dbReference type="EMBL" id="ONK75159.1"/>
    </source>
</evidence>
<proteinExistence type="predicted"/>
<dbReference type="AlphaFoldDB" id="A0A5P1FE50"/>
<name>A0A5P1FE50_ASPOF</name>
<sequence>MRKLKYEARHANENEKWHRLRECLAMYDMAMGELEQAAEAMVVNSWELYELVGIRGFRQRNDLKYQTQGMDHSHEVLTKAS</sequence>
<protein>
    <submittedName>
        <fullName evidence="1">Uncharacterized protein</fullName>
    </submittedName>
</protein>
<dbReference type="EMBL" id="CM007383">
    <property type="protein sequence ID" value="ONK75159.1"/>
    <property type="molecule type" value="Genomic_DNA"/>
</dbReference>
<keyword evidence="2" id="KW-1185">Reference proteome</keyword>
<reference evidence="2" key="1">
    <citation type="journal article" date="2017" name="Nat. Commun.">
        <title>The asparagus genome sheds light on the origin and evolution of a young Y chromosome.</title>
        <authorList>
            <person name="Harkess A."/>
            <person name="Zhou J."/>
            <person name="Xu C."/>
            <person name="Bowers J.E."/>
            <person name="Van der Hulst R."/>
            <person name="Ayyampalayam S."/>
            <person name="Mercati F."/>
            <person name="Riccardi P."/>
            <person name="McKain M.R."/>
            <person name="Kakrana A."/>
            <person name="Tang H."/>
            <person name="Ray J."/>
            <person name="Groenendijk J."/>
            <person name="Arikit S."/>
            <person name="Mathioni S.M."/>
            <person name="Nakano M."/>
            <person name="Shan H."/>
            <person name="Telgmann-Rauber A."/>
            <person name="Kanno A."/>
            <person name="Yue Z."/>
            <person name="Chen H."/>
            <person name="Li W."/>
            <person name="Chen Y."/>
            <person name="Xu X."/>
            <person name="Zhang Y."/>
            <person name="Luo S."/>
            <person name="Chen H."/>
            <person name="Gao J."/>
            <person name="Mao Z."/>
            <person name="Pires J.C."/>
            <person name="Luo M."/>
            <person name="Kudrna D."/>
            <person name="Wing R.A."/>
            <person name="Meyers B.C."/>
            <person name="Yi K."/>
            <person name="Kong H."/>
            <person name="Lavrijsen P."/>
            <person name="Sunseri F."/>
            <person name="Falavigna A."/>
            <person name="Ye Y."/>
            <person name="Leebens-Mack J.H."/>
            <person name="Chen G."/>
        </authorList>
    </citation>
    <scope>NUCLEOTIDE SEQUENCE [LARGE SCALE GENOMIC DNA]</scope>
    <source>
        <strain evidence="2">cv. DH0086</strain>
    </source>
</reference>
<gene>
    <name evidence="1" type="ORF">A4U43_C03F13970</name>
</gene>
<dbReference type="Proteomes" id="UP000243459">
    <property type="component" value="Chromosome 3"/>
</dbReference>